<protein>
    <submittedName>
        <fullName evidence="2">Uncharacterized protein</fullName>
    </submittedName>
</protein>
<dbReference type="EMBL" id="AJIL01000068">
    <property type="protein sequence ID" value="KNE97427.1"/>
    <property type="molecule type" value="Genomic_DNA"/>
</dbReference>
<keyword evidence="3" id="KW-1185">Reference proteome</keyword>
<dbReference type="Proteomes" id="UP000054564">
    <property type="component" value="Unassembled WGS sequence"/>
</dbReference>
<evidence type="ECO:0000313" key="2">
    <source>
        <dbReference type="EMBL" id="KNE97427.1"/>
    </source>
</evidence>
<reference evidence="3" key="1">
    <citation type="submission" date="2014-03" db="EMBL/GenBank/DDBJ databases">
        <title>The Genome Sequence of Puccinia striiformis f. sp. tritici PST-78.</title>
        <authorList>
            <consortium name="The Broad Institute Genome Sequencing Platform"/>
            <person name="Cuomo C."/>
            <person name="Hulbert S."/>
            <person name="Chen X."/>
            <person name="Walker B."/>
            <person name="Young S.K."/>
            <person name="Zeng Q."/>
            <person name="Gargeya S."/>
            <person name="Fitzgerald M."/>
            <person name="Haas B."/>
            <person name="Abouelleil A."/>
            <person name="Alvarado L."/>
            <person name="Arachchi H.M."/>
            <person name="Berlin A.M."/>
            <person name="Chapman S.B."/>
            <person name="Goldberg J."/>
            <person name="Griggs A."/>
            <person name="Gujja S."/>
            <person name="Hansen M."/>
            <person name="Howarth C."/>
            <person name="Imamovic A."/>
            <person name="Larimer J."/>
            <person name="McCowan C."/>
            <person name="Montmayeur A."/>
            <person name="Murphy C."/>
            <person name="Neiman D."/>
            <person name="Pearson M."/>
            <person name="Priest M."/>
            <person name="Roberts A."/>
            <person name="Saif S."/>
            <person name="Shea T."/>
            <person name="Sisk P."/>
            <person name="Sykes S."/>
            <person name="Wortman J."/>
            <person name="Nusbaum C."/>
            <person name="Birren B."/>
        </authorList>
    </citation>
    <scope>NUCLEOTIDE SEQUENCE [LARGE SCALE GENOMIC DNA]</scope>
    <source>
        <strain evidence="3">race PST-78</strain>
    </source>
</reference>
<feature type="region of interest" description="Disordered" evidence="1">
    <location>
        <begin position="38"/>
        <end position="65"/>
    </location>
</feature>
<name>A0A0L0VDP1_9BASI</name>
<evidence type="ECO:0000256" key="1">
    <source>
        <dbReference type="SAM" id="MobiDB-lite"/>
    </source>
</evidence>
<proteinExistence type="predicted"/>
<dbReference type="AlphaFoldDB" id="A0A0L0VDP1"/>
<feature type="region of interest" description="Disordered" evidence="1">
    <location>
        <begin position="1"/>
        <end position="23"/>
    </location>
</feature>
<evidence type="ECO:0000313" key="3">
    <source>
        <dbReference type="Proteomes" id="UP000054564"/>
    </source>
</evidence>
<sequence>MRVIADGEIGKDELSPFVNNNRSLPDVVHQKNLSLLNRISTQEKQTESEQYNQQKQDSQLRNHIV</sequence>
<gene>
    <name evidence="2" type="ORF">PSTG_09260</name>
</gene>
<comment type="caution">
    <text evidence="2">The sequence shown here is derived from an EMBL/GenBank/DDBJ whole genome shotgun (WGS) entry which is preliminary data.</text>
</comment>
<accession>A0A0L0VDP1</accession>
<organism evidence="2 3">
    <name type="scientific">Puccinia striiformis f. sp. tritici PST-78</name>
    <dbReference type="NCBI Taxonomy" id="1165861"/>
    <lineage>
        <taxon>Eukaryota</taxon>
        <taxon>Fungi</taxon>
        <taxon>Dikarya</taxon>
        <taxon>Basidiomycota</taxon>
        <taxon>Pucciniomycotina</taxon>
        <taxon>Pucciniomycetes</taxon>
        <taxon>Pucciniales</taxon>
        <taxon>Pucciniaceae</taxon>
        <taxon>Puccinia</taxon>
    </lineage>
</organism>